<comment type="caution">
    <text evidence="1">The sequence shown here is derived from an EMBL/GenBank/DDBJ whole genome shotgun (WGS) entry which is preliminary data.</text>
</comment>
<accession>A0A229S8G7</accession>
<dbReference type="RefSeq" id="WP_093935053.1">
    <property type="nucleotide sequence ID" value="NZ_JBHUSO010000276.1"/>
</dbReference>
<protein>
    <recommendedName>
        <fullName evidence="3">ESX-1 secretion-associated protein</fullName>
    </recommendedName>
</protein>
<sequence>MDGPGFHVEIEVLEGASKNMSQIVHDQESFELRGLCGEPPLYGHDGVHDALAEFCGSWSVGIDALSDRANDLGTLLGNAAQAYRAVEHDNTGALKTDPGIDAITPDVAPRFGGR</sequence>
<organism evidence="1 2">
    <name type="scientific">Amycolatopsis thailandensis</name>
    <dbReference type="NCBI Taxonomy" id="589330"/>
    <lineage>
        <taxon>Bacteria</taxon>
        <taxon>Bacillati</taxon>
        <taxon>Actinomycetota</taxon>
        <taxon>Actinomycetes</taxon>
        <taxon>Pseudonocardiales</taxon>
        <taxon>Pseudonocardiaceae</taxon>
        <taxon>Amycolatopsis</taxon>
    </lineage>
</organism>
<dbReference type="EMBL" id="NMQT01000062">
    <property type="protein sequence ID" value="OXM55223.1"/>
    <property type="molecule type" value="Genomic_DNA"/>
</dbReference>
<gene>
    <name evidence="1" type="ORF">CFP71_18145</name>
</gene>
<proteinExistence type="predicted"/>
<evidence type="ECO:0000313" key="1">
    <source>
        <dbReference type="EMBL" id="OXM55223.1"/>
    </source>
</evidence>
<keyword evidence="2" id="KW-1185">Reference proteome</keyword>
<dbReference type="AlphaFoldDB" id="A0A229S8G7"/>
<dbReference type="Proteomes" id="UP000215223">
    <property type="component" value="Unassembled WGS sequence"/>
</dbReference>
<dbReference type="OrthoDB" id="3262422at2"/>
<evidence type="ECO:0008006" key="3">
    <source>
        <dbReference type="Google" id="ProtNLM"/>
    </source>
</evidence>
<name>A0A229S8G7_9PSEU</name>
<reference evidence="1 2" key="1">
    <citation type="submission" date="2017-07" db="EMBL/GenBank/DDBJ databases">
        <title>Amycolatopsis thailandensis Genome sequencing and assembly.</title>
        <authorList>
            <person name="Kaur N."/>
            <person name="Mayilraj S."/>
        </authorList>
    </citation>
    <scope>NUCLEOTIDE SEQUENCE [LARGE SCALE GENOMIC DNA]</scope>
    <source>
        <strain evidence="1 2">JCM 16380</strain>
    </source>
</reference>
<evidence type="ECO:0000313" key="2">
    <source>
        <dbReference type="Proteomes" id="UP000215223"/>
    </source>
</evidence>